<protein>
    <recommendedName>
        <fullName evidence="4">Candidate secreted effector protein</fullName>
    </recommendedName>
</protein>
<keyword evidence="3" id="KW-1185">Reference proteome</keyword>
<evidence type="ECO:0008006" key="4">
    <source>
        <dbReference type="Google" id="ProtNLM"/>
    </source>
</evidence>
<feature type="chain" id="PRO_5015397541" description="Candidate secreted effector protein" evidence="1">
    <location>
        <begin position="22"/>
        <end position="485"/>
    </location>
</feature>
<dbReference type="AlphaFoldDB" id="A0A2S4PPD7"/>
<evidence type="ECO:0000256" key="1">
    <source>
        <dbReference type="SAM" id="SignalP"/>
    </source>
</evidence>
<dbReference type="EMBL" id="PEDP01001292">
    <property type="protein sequence ID" value="POS83887.1"/>
    <property type="molecule type" value="Genomic_DNA"/>
</dbReference>
<dbReference type="Proteomes" id="UP000237438">
    <property type="component" value="Unassembled WGS sequence"/>
</dbReference>
<comment type="caution">
    <text evidence="2">The sequence shown here is derived from an EMBL/GenBank/DDBJ whole genome shotgun (WGS) entry which is preliminary data.</text>
</comment>
<organism evidence="2 3">
    <name type="scientific">Erysiphe pulchra</name>
    <dbReference type="NCBI Taxonomy" id="225359"/>
    <lineage>
        <taxon>Eukaryota</taxon>
        <taxon>Fungi</taxon>
        <taxon>Dikarya</taxon>
        <taxon>Ascomycota</taxon>
        <taxon>Pezizomycotina</taxon>
        <taxon>Leotiomycetes</taxon>
        <taxon>Erysiphales</taxon>
        <taxon>Erysiphaceae</taxon>
        <taxon>Erysiphe</taxon>
    </lineage>
</organism>
<name>A0A2S4PPD7_9PEZI</name>
<gene>
    <name evidence="2" type="ORF">EPUL_005093</name>
</gene>
<dbReference type="OrthoDB" id="5425539at2759"/>
<proteinExistence type="predicted"/>
<reference evidence="2 3" key="1">
    <citation type="submission" date="2017-10" db="EMBL/GenBank/DDBJ databases">
        <title>Development of genomic resources for the powdery mildew, Erysiphe pulchra.</title>
        <authorList>
            <person name="Wadl P.A."/>
            <person name="Mack B.M."/>
            <person name="Moore G."/>
            <person name="Beltz S.B."/>
        </authorList>
    </citation>
    <scope>NUCLEOTIDE SEQUENCE [LARGE SCALE GENOMIC DNA]</scope>
    <source>
        <strain evidence="2">Cflorida</strain>
    </source>
</reference>
<accession>A0A2S4PPD7</accession>
<evidence type="ECO:0000313" key="2">
    <source>
        <dbReference type="EMBL" id="POS83887.1"/>
    </source>
</evidence>
<feature type="signal peptide" evidence="1">
    <location>
        <begin position="1"/>
        <end position="21"/>
    </location>
</feature>
<sequence length="485" mass="54756">MQFVALSIILALFLFLAPASSTAPEQTSPSENGYDCGRYFFTDEMIMIAIEEALSDAGKEQLIPYSGPLYDHPMSLYTWPLNYDRLNDIETTKPKERIWRASVYQLVFTEHGETVGAIVRIGNFDFAKCWRIENSQPIAQMYELEQSTGYQCGQKFIPNEDLAHSRNIAMTYIGKGRQFPAAYIGHLYNPDAGFLIWPIYRGQVFFRYANGPKGPYYLVMDVKGQIQDVIVKTMKQQSYVRCIRSRNDPYPLYLDAESSTAAGSSGAVGSTSAKENADATGSSTASKITHSGFMCGFVFFSDNSLENARKSAAASKNSPYPMLHYGPPCDTPCLFWPIRPFSLPYGPGRAPQYRLVLTLDHQIMYVVVTSVNEIKKCEKMIVTDRISHHDKNDYHCGSKEFKNHELLATAKIACEKRKDYVTAYPRHYEGETFDVEAPGIHFVVMNYNCVVAGALTRERSTRKLIKCRPLNVWVSRNPSQESSKK</sequence>
<evidence type="ECO:0000313" key="3">
    <source>
        <dbReference type="Proteomes" id="UP000237438"/>
    </source>
</evidence>
<keyword evidence="1" id="KW-0732">Signal</keyword>